<keyword evidence="3" id="KW-0645">Protease</keyword>
<dbReference type="PANTHER" id="PTHR12147:SF26">
    <property type="entry name" value="PEPTIDASE M28 DOMAIN-CONTAINING PROTEIN"/>
    <property type="match status" value="1"/>
</dbReference>
<dbReference type="InterPro" id="IPR013783">
    <property type="entry name" value="Ig-like_fold"/>
</dbReference>
<keyword evidence="3" id="KW-0378">Hydrolase</keyword>
<dbReference type="PROSITE" id="PS51257">
    <property type="entry name" value="PROKAR_LIPOPROTEIN"/>
    <property type="match status" value="1"/>
</dbReference>
<dbReference type="InterPro" id="IPR036116">
    <property type="entry name" value="FN3_sf"/>
</dbReference>
<organism evidence="5 6">
    <name type="scientific">Pseudaquabacterium terrae</name>
    <dbReference type="NCBI Taxonomy" id="2732868"/>
    <lineage>
        <taxon>Bacteria</taxon>
        <taxon>Pseudomonadati</taxon>
        <taxon>Pseudomonadota</taxon>
        <taxon>Betaproteobacteria</taxon>
        <taxon>Burkholderiales</taxon>
        <taxon>Sphaerotilaceae</taxon>
        <taxon>Pseudaquabacterium</taxon>
    </lineage>
</organism>
<accession>A0ABX2EGB4</accession>
<dbReference type="RefSeq" id="WP_173122741.1">
    <property type="nucleotide sequence ID" value="NZ_JABRWJ010000003.1"/>
</dbReference>
<protein>
    <submittedName>
        <fullName evidence="5">M20/M25/M40 family metallo-hydrolase</fullName>
    </submittedName>
</protein>
<evidence type="ECO:0000256" key="1">
    <source>
        <dbReference type="ARBA" id="ARBA00004613"/>
    </source>
</evidence>
<dbReference type="Proteomes" id="UP000737171">
    <property type="component" value="Unassembled WGS sequence"/>
</dbReference>
<dbReference type="SUPFAM" id="SSF49265">
    <property type="entry name" value="Fibronectin type III"/>
    <property type="match status" value="1"/>
</dbReference>
<dbReference type="InterPro" id="IPR045175">
    <property type="entry name" value="M28_fam"/>
</dbReference>
<dbReference type="PROSITE" id="PS50853">
    <property type="entry name" value="FN3"/>
    <property type="match status" value="1"/>
</dbReference>
<proteinExistence type="predicted"/>
<dbReference type="InterPro" id="IPR007484">
    <property type="entry name" value="Peptidase_M28"/>
</dbReference>
<comment type="subcellular location">
    <subcellularLocation>
        <location evidence="1">Secreted</location>
    </subcellularLocation>
</comment>
<dbReference type="PANTHER" id="PTHR12147">
    <property type="entry name" value="METALLOPEPTIDASE M28 FAMILY MEMBER"/>
    <property type="match status" value="1"/>
</dbReference>
<keyword evidence="6" id="KW-1185">Reference proteome</keyword>
<keyword evidence="2" id="KW-0964">Secreted</keyword>
<evidence type="ECO:0000256" key="3">
    <source>
        <dbReference type="ARBA" id="ARBA00023049"/>
    </source>
</evidence>
<gene>
    <name evidence="5" type="ORF">HLB44_11660</name>
</gene>
<dbReference type="SUPFAM" id="SSF53187">
    <property type="entry name" value="Zn-dependent exopeptidases"/>
    <property type="match status" value="1"/>
</dbReference>
<dbReference type="Gene3D" id="2.60.40.10">
    <property type="entry name" value="Immunoglobulins"/>
    <property type="match status" value="1"/>
</dbReference>
<evidence type="ECO:0000256" key="2">
    <source>
        <dbReference type="ARBA" id="ARBA00022525"/>
    </source>
</evidence>
<feature type="domain" description="Fibronectin type-III" evidence="4">
    <location>
        <begin position="387"/>
        <end position="475"/>
    </location>
</feature>
<evidence type="ECO:0000313" key="5">
    <source>
        <dbReference type="EMBL" id="NRF67641.1"/>
    </source>
</evidence>
<dbReference type="Gene3D" id="3.40.630.10">
    <property type="entry name" value="Zn peptidases"/>
    <property type="match status" value="1"/>
</dbReference>
<evidence type="ECO:0000259" key="4">
    <source>
        <dbReference type="PROSITE" id="PS50853"/>
    </source>
</evidence>
<reference evidence="5 6" key="1">
    <citation type="submission" date="2020-05" db="EMBL/GenBank/DDBJ databases">
        <title>Aquincola sp. isolate from soil.</title>
        <authorList>
            <person name="Han J."/>
            <person name="Kim D.-U."/>
        </authorList>
    </citation>
    <scope>NUCLEOTIDE SEQUENCE [LARGE SCALE GENOMIC DNA]</scope>
    <source>
        <strain evidence="5 6">S2</strain>
    </source>
</reference>
<comment type="caution">
    <text evidence="5">The sequence shown here is derived from an EMBL/GenBank/DDBJ whole genome shotgun (WGS) entry which is preliminary data.</text>
</comment>
<keyword evidence="3" id="KW-0482">Metalloprotease</keyword>
<dbReference type="EMBL" id="JABRWJ010000003">
    <property type="protein sequence ID" value="NRF67641.1"/>
    <property type="molecule type" value="Genomic_DNA"/>
</dbReference>
<sequence length="475" mass="51363">MPHRLAGLGAAVLLSACATPPAPPAEPHRDPAIAALLAEISPQRIEARIRTLAAFETRHTLSETDSPTRGIGAARRWIKAELEACSREAGGRLQVAFDEHLEPAGARVPSATPIVNVVATLPGTQPSSRDRLLVVSGHYDSRASDVMDAHSVAPGANDDASGTAAVMEMACVMARRRFDATLVFMAVAGEEQGLLGATNWAAQARRQGLQVEAMVTNDIIGSPVGDFGQRDARQVRLFADGLTPLLRLALRAPANQSTEDAAAQAAVRQQVDDFARAGGSADFPTHQLGRHLKEAAERHLSGFQVNLIQRPDRYLRGGDHLPFLARGYAAVRFTEPFENFRHQHQNVRTENGVRYGDLPEFVDFGYVADVARINTAGLATLALAPAPPKNARVEVLELTNDTALRWDANNEPDLAGYRIVWRETGSPVWQHRRDVGNVTRIVMSGLSKDNLIFGVQAVDRDGHASLASFPLPLTR</sequence>
<dbReference type="InterPro" id="IPR003961">
    <property type="entry name" value="FN3_dom"/>
</dbReference>
<evidence type="ECO:0000313" key="6">
    <source>
        <dbReference type="Proteomes" id="UP000737171"/>
    </source>
</evidence>
<dbReference type="Pfam" id="PF04389">
    <property type="entry name" value="Peptidase_M28"/>
    <property type="match status" value="1"/>
</dbReference>
<dbReference type="CDD" id="cd00063">
    <property type="entry name" value="FN3"/>
    <property type="match status" value="1"/>
</dbReference>
<name>A0ABX2EGB4_9BURK</name>